<evidence type="ECO:0000259" key="2">
    <source>
        <dbReference type="Pfam" id="PF00339"/>
    </source>
</evidence>
<dbReference type="GO" id="GO:0031625">
    <property type="term" value="F:ubiquitin protein ligase binding"/>
    <property type="evidence" value="ECO:0007669"/>
    <property type="project" value="TreeGrafter"/>
</dbReference>
<dbReference type="CDD" id="cd22952">
    <property type="entry name" value="ART10-like"/>
    <property type="match status" value="1"/>
</dbReference>
<dbReference type="InterPro" id="IPR014752">
    <property type="entry name" value="Arrestin-like_C"/>
</dbReference>
<proteinExistence type="predicted"/>
<reference evidence="3" key="1">
    <citation type="submission" date="2020-01" db="EMBL/GenBank/DDBJ databases">
        <authorList>
            <consortium name="DOE Joint Genome Institute"/>
            <person name="Haridas S."/>
            <person name="Albert R."/>
            <person name="Binder M."/>
            <person name="Bloem J."/>
            <person name="Labutti K."/>
            <person name="Salamov A."/>
            <person name="Andreopoulos B."/>
            <person name="Baker S.E."/>
            <person name="Barry K."/>
            <person name="Bills G."/>
            <person name="Bluhm B.H."/>
            <person name="Cannon C."/>
            <person name="Castanera R."/>
            <person name="Culley D.E."/>
            <person name="Daum C."/>
            <person name="Ezra D."/>
            <person name="Gonzalez J.B."/>
            <person name="Henrissat B."/>
            <person name="Kuo A."/>
            <person name="Liang C."/>
            <person name="Lipzen A."/>
            <person name="Lutzoni F."/>
            <person name="Magnuson J."/>
            <person name="Mondo S."/>
            <person name="Nolan M."/>
            <person name="Ohm R."/>
            <person name="Pangilinan J."/>
            <person name="Park H.-J."/>
            <person name="Ramirez L."/>
            <person name="Alfaro M."/>
            <person name="Sun H."/>
            <person name="Tritt A."/>
            <person name="Yoshinaga Y."/>
            <person name="Zwiers L.-H."/>
            <person name="Turgeon B.G."/>
            <person name="Goodwin S.B."/>
            <person name="Spatafora J.W."/>
            <person name="Crous P.W."/>
            <person name="Grigoriev I.V."/>
        </authorList>
    </citation>
    <scope>NUCLEOTIDE SEQUENCE</scope>
    <source>
        <strain evidence="3">P77</strain>
    </source>
</reference>
<dbReference type="AlphaFoldDB" id="A0A6A5KHN7"/>
<dbReference type="SUPFAM" id="SSF81296">
    <property type="entry name" value="E set domains"/>
    <property type="match status" value="1"/>
</dbReference>
<dbReference type="EMBL" id="ML975286">
    <property type="protein sequence ID" value="KAF1835469.1"/>
    <property type="molecule type" value="Genomic_DNA"/>
</dbReference>
<dbReference type="PANTHER" id="PTHR11188">
    <property type="entry name" value="ARRESTIN DOMAIN CONTAINING PROTEIN"/>
    <property type="match status" value="1"/>
</dbReference>
<organism evidence="3 4">
    <name type="scientific">Decorospora gaudefroyi</name>
    <dbReference type="NCBI Taxonomy" id="184978"/>
    <lineage>
        <taxon>Eukaryota</taxon>
        <taxon>Fungi</taxon>
        <taxon>Dikarya</taxon>
        <taxon>Ascomycota</taxon>
        <taxon>Pezizomycotina</taxon>
        <taxon>Dothideomycetes</taxon>
        <taxon>Pleosporomycetidae</taxon>
        <taxon>Pleosporales</taxon>
        <taxon>Pleosporineae</taxon>
        <taxon>Pleosporaceae</taxon>
        <taxon>Decorospora</taxon>
    </lineage>
</organism>
<dbReference type="Pfam" id="PF00339">
    <property type="entry name" value="Arrestin_N"/>
    <property type="match status" value="1"/>
</dbReference>
<dbReference type="GO" id="GO:0005886">
    <property type="term" value="C:plasma membrane"/>
    <property type="evidence" value="ECO:0007669"/>
    <property type="project" value="TreeGrafter"/>
</dbReference>
<dbReference type="OrthoDB" id="2333384at2759"/>
<sequence>MPTLRIIVDGDSNRVYQTGDKVTGRVSLIVEEQKEIESLEVIFAGSCVTKTSRSSPGHRSPDATSPRNSYEEKIRLFNREKQLVTLATLEANKYSWAFEFFFPEFTAQRYKRMVHGANYLREPHALPPSFHLRSSTPGGAAQISYFVQARLVLSGSKETKDCKYTLRYHPPPSIDMPRAVRVDATVLYGQVWKPSKEKEDSRFKKAFSAVSLNPAPRIVPTLHHPCQVAPGQHIPLLLNLLNTRDPGNEAERGCIIDSLSVTISTYTTTMCGNSSQYPEDIVSKHVTCIAKTNMNEPIPFNQTQTLTSNFRLIDDTECVPTFKTYTITRRYALNVSIDIKYNEQHFTIRSSTALKILPRIPREPLLEEGEDFDPLPRYTPREPSREFAPDYEAIASSPTLLSPVVSRSSSLFSGGSLPSTAASTPVREYEQPTYERAVV</sequence>
<dbReference type="GO" id="GO:0030674">
    <property type="term" value="F:protein-macromolecule adaptor activity"/>
    <property type="evidence" value="ECO:0007669"/>
    <property type="project" value="TreeGrafter"/>
</dbReference>
<evidence type="ECO:0000256" key="1">
    <source>
        <dbReference type="SAM" id="MobiDB-lite"/>
    </source>
</evidence>
<dbReference type="InterPro" id="IPR014756">
    <property type="entry name" value="Ig_E-set"/>
</dbReference>
<dbReference type="Gene3D" id="2.60.40.640">
    <property type="match status" value="1"/>
</dbReference>
<dbReference type="Proteomes" id="UP000800040">
    <property type="component" value="Unassembled WGS sequence"/>
</dbReference>
<name>A0A6A5KHN7_9PLEO</name>
<accession>A0A6A5KHN7</accession>
<feature type="compositionally biased region" description="Polar residues" evidence="1">
    <location>
        <begin position="49"/>
        <end position="68"/>
    </location>
</feature>
<feature type="compositionally biased region" description="Low complexity" evidence="1">
    <location>
        <begin position="406"/>
        <end position="420"/>
    </location>
</feature>
<keyword evidence="4" id="KW-1185">Reference proteome</keyword>
<dbReference type="GO" id="GO:0005829">
    <property type="term" value="C:cytosol"/>
    <property type="evidence" value="ECO:0007669"/>
    <property type="project" value="TreeGrafter"/>
</dbReference>
<feature type="domain" description="Arrestin-like N-terminal" evidence="2">
    <location>
        <begin position="6"/>
        <end position="104"/>
    </location>
</feature>
<gene>
    <name evidence="3" type="ORF">BDW02DRAFT_283579</name>
</gene>
<dbReference type="GO" id="GO:0070086">
    <property type="term" value="P:ubiquitin-dependent endocytosis"/>
    <property type="evidence" value="ECO:0007669"/>
    <property type="project" value="TreeGrafter"/>
</dbReference>
<evidence type="ECO:0000313" key="4">
    <source>
        <dbReference type="Proteomes" id="UP000800040"/>
    </source>
</evidence>
<dbReference type="InterPro" id="IPR050357">
    <property type="entry name" value="Arrestin_domain-protein"/>
</dbReference>
<protein>
    <recommendedName>
        <fullName evidence="2">Arrestin-like N-terminal domain-containing protein</fullName>
    </recommendedName>
</protein>
<feature type="region of interest" description="Disordered" evidence="1">
    <location>
        <begin position="49"/>
        <end position="69"/>
    </location>
</feature>
<feature type="region of interest" description="Disordered" evidence="1">
    <location>
        <begin position="406"/>
        <end position="439"/>
    </location>
</feature>
<dbReference type="InterPro" id="IPR011021">
    <property type="entry name" value="Arrestin-like_N"/>
</dbReference>
<dbReference type="PANTHER" id="PTHR11188:SF161">
    <property type="entry name" value="PH-RESPONSE REGULATOR PROTEIN PALF_RIM8"/>
    <property type="match status" value="1"/>
</dbReference>
<evidence type="ECO:0000313" key="3">
    <source>
        <dbReference type="EMBL" id="KAF1835469.1"/>
    </source>
</evidence>